<dbReference type="InterPro" id="IPR002853">
    <property type="entry name" value="TFIIE_asu"/>
</dbReference>
<dbReference type="InterPro" id="IPR024550">
    <property type="entry name" value="TFIIEa/SarR/Rpc3_HTH_dom"/>
</dbReference>
<dbReference type="HAMAP" id="MF_01909">
    <property type="entry name" value="TFE_arch"/>
    <property type="match status" value="1"/>
</dbReference>
<dbReference type="Pfam" id="PF02002">
    <property type="entry name" value="TFIIE_alpha"/>
    <property type="match status" value="1"/>
</dbReference>
<dbReference type="Proteomes" id="UP000001488">
    <property type="component" value="Chromosome"/>
</dbReference>
<feature type="compositionally biased region" description="Basic residues" evidence="6">
    <location>
        <begin position="187"/>
        <end position="211"/>
    </location>
</feature>
<dbReference type="AlphaFoldDB" id="C5A3B6"/>
<dbReference type="PATRIC" id="fig|593117.10.peg.229"/>
<feature type="domain" description="HTH TFE/IIEalpha-type" evidence="7">
    <location>
        <begin position="9"/>
        <end position="105"/>
    </location>
</feature>
<evidence type="ECO:0000256" key="1">
    <source>
        <dbReference type="ARBA" id="ARBA00023015"/>
    </source>
</evidence>
<evidence type="ECO:0000313" key="9">
    <source>
        <dbReference type="Proteomes" id="UP000001488"/>
    </source>
</evidence>
<comment type="subunit">
    <text evidence="4">Monomer. Interaction with RNA polymerase subunits RpoF and RpoE is necessary for Tfe stimulatory transcription activity. Able to interact with Tbp and RNA polymerase in the absence of DNA promoter. Interacts both with the preinitiation and elongation complexes.</text>
</comment>
<dbReference type="PANTHER" id="PTHR13097:SF7">
    <property type="entry name" value="GENERAL TRANSCRIPTION FACTOR IIE SUBUNIT 1"/>
    <property type="match status" value="1"/>
</dbReference>
<dbReference type="eggNOG" id="arCOG04270">
    <property type="taxonomic scope" value="Archaea"/>
</dbReference>
<sequence>MRPHRAPKIRAEVVIVARKKRLDKDLIDLAMEIGGEEAVEIVKALAERKDATDEELAESTGIRINTVRKVLYTLYDMGLADFKRIRDKETGWYYYYWNLDLRRLPDIIRARKMEELKKLRKMLEEESGEIYYWCGNPGHPRLTFDEAMEYEFQCPICGEILMQYDNSEIIEDLKRRIEELELELGLKKSKKAKKSSRKSGKSSRSKSKKSSKTTSKAEVVA</sequence>
<keyword evidence="2 4" id="KW-0238">DNA-binding</keyword>
<dbReference type="NCBIfam" id="NF004910">
    <property type="entry name" value="PRK06266.1"/>
    <property type="match status" value="1"/>
</dbReference>
<feature type="compositionally biased region" description="Low complexity" evidence="6">
    <location>
        <begin position="212"/>
        <end position="221"/>
    </location>
</feature>
<name>C5A3B6_THEGJ</name>
<accession>C5A3B6</accession>
<dbReference type="SUPFAM" id="SSF46785">
    <property type="entry name" value="Winged helix' DNA-binding domain"/>
    <property type="match status" value="1"/>
</dbReference>
<dbReference type="PANTHER" id="PTHR13097">
    <property type="entry name" value="TRANSCRIPTION INITIATION FACTOR IIE, ALPHA SUBUNIT"/>
    <property type="match status" value="1"/>
</dbReference>
<evidence type="ECO:0000256" key="3">
    <source>
        <dbReference type="ARBA" id="ARBA00023163"/>
    </source>
</evidence>
<comment type="similarity">
    <text evidence="4">Belongs to the TFE family.</text>
</comment>
<dbReference type="NCBIfam" id="TIGR00373">
    <property type="entry name" value="transcription factor E"/>
    <property type="match status" value="1"/>
</dbReference>
<dbReference type="STRING" id="593117.TGAM_0226"/>
<protein>
    <recommendedName>
        <fullName evidence="4 5">Transcription factor E</fullName>
        <shortName evidence="4">TFE</shortName>
    </recommendedName>
    <alternativeName>
        <fullName evidence="4">TFIIE subunit alpha homolog</fullName>
    </alternativeName>
    <alternativeName>
        <fullName evidence="4">Transcription initiation factor TFIIE</fullName>
    </alternativeName>
</protein>
<dbReference type="GO" id="GO:0006355">
    <property type="term" value="P:regulation of DNA-templated transcription"/>
    <property type="evidence" value="ECO:0007669"/>
    <property type="project" value="UniProtKB-UniRule"/>
</dbReference>
<comment type="domain">
    <text evidence="4">The winged helix domain is involved in binding to DNA in the preinitiation complex.</text>
</comment>
<evidence type="ECO:0000259" key="7">
    <source>
        <dbReference type="PROSITE" id="PS51344"/>
    </source>
</evidence>
<reference evidence="8 9" key="1">
    <citation type="journal article" date="2007" name="Genome Biol.">
        <title>Genome analysis and genome-wide proteomics of Thermococcus gammatolerans, the most radioresistant organism known amongst the Archaea.</title>
        <authorList>
            <person name="Zivanovic Y."/>
            <person name="Armengaud J."/>
            <person name="Lagorce A."/>
            <person name="Leplat C."/>
            <person name="Guerin P."/>
            <person name="Dutertre M."/>
            <person name="Anthouard V."/>
            <person name="Forterre P."/>
            <person name="Wincker P."/>
            <person name="Confalonieri F."/>
        </authorList>
    </citation>
    <scope>NUCLEOTIDE SEQUENCE [LARGE SCALE GENOMIC DNA]</scope>
    <source>
        <strain evidence="9">DSM 15229 / JCM 11827 / EJ3</strain>
    </source>
</reference>
<organism evidence="8 9">
    <name type="scientific">Thermococcus gammatolerans (strain DSM 15229 / JCM 11827 / EJ3)</name>
    <dbReference type="NCBI Taxonomy" id="593117"/>
    <lineage>
        <taxon>Archaea</taxon>
        <taxon>Methanobacteriati</taxon>
        <taxon>Methanobacteriota</taxon>
        <taxon>Thermococci</taxon>
        <taxon>Thermococcales</taxon>
        <taxon>Thermococcaceae</taxon>
        <taxon>Thermococcus</taxon>
    </lineage>
</organism>
<evidence type="ECO:0000256" key="2">
    <source>
        <dbReference type="ARBA" id="ARBA00023125"/>
    </source>
</evidence>
<dbReference type="InterPro" id="IPR036388">
    <property type="entry name" value="WH-like_DNA-bd_sf"/>
</dbReference>
<dbReference type="HOGENOM" id="CLU_100097_0_0_2"/>
<dbReference type="KEGG" id="tga:TGAM_0226"/>
<dbReference type="SMART" id="SM00531">
    <property type="entry name" value="TFIIE"/>
    <property type="match status" value="1"/>
</dbReference>
<dbReference type="InterPro" id="IPR017919">
    <property type="entry name" value="TFIIE/TFIIEa_HTH"/>
</dbReference>
<keyword evidence="3 4" id="KW-0804">Transcription</keyword>
<evidence type="ECO:0000256" key="5">
    <source>
        <dbReference type="NCBIfam" id="TIGR00373"/>
    </source>
</evidence>
<dbReference type="GO" id="GO:0006367">
    <property type="term" value="P:transcription initiation at RNA polymerase II promoter"/>
    <property type="evidence" value="ECO:0007669"/>
    <property type="project" value="InterPro"/>
</dbReference>
<gene>
    <name evidence="4 8" type="primary">tfe</name>
    <name evidence="8" type="ordered locus">TGAM_0226</name>
</gene>
<feature type="region of interest" description="Disordered" evidence="6">
    <location>
        <begin position="187"/>
        <end position="221"/>
    </location>
</feature>
<dbReference type="PROSITE" id="PS51344">
    <property type="entry name" value="HTH_TFE_IIE"/>
    <property type="match status" value="1"/>
</dbReference>
<dbReference type="Gene3D" id="1.10.10.10">
    <property type="entry name" value="Winged helix-like DNA-binding domain superfamily/Winged helix DNA-binding domain"/>
    <property type="match status" value="1"/>
</dbReference>
<dbReference type="InterPro" id="IPR039997">
    <property type="entry name" value="TFE"/>
</dbReference>
<evidence type="ECO:0000256" key="4">
    <source>
        <dbReference type="HAMAP-Rule" id="MF_01909"/>
    </source>
</evidence>
<dbReference type="PaxDb" id="593117-TGAM_0226"/>
<keyword evidence="9" id="KW-1185">Reference proteome</keyword>
<evidence type="ECO:0000256" key="6">
    <source>
        <dbReference type="SAM" id="MobiDB-lite"/>
    </source>
</evidence>
<dbReference type="EMBL" id="CP001398">
    <property type="protein sequence ID" value="ACS32728.1"/>
    <property type="molecule type" value="Genomic_DNA"/>
</dbReference>
<keyword evidence="1 4" id="KW-0805">Transcription regulation</keyword>
<proteinExistence type="inferred from homology"/>
<dbReference type="InterPro" id="IPR016481">
    <property type="entry name" value="TF_E_archaea"/>
</dbReference>
<evidence type="ECO:0000313" key="8">
    <source>
        <dbReference type="EMBL" id="ACS32728.1"/>
    </source>
</evidence>
<dbReference type="GO" id="GO:0003677">
    <property type="term" value="F:DNA binding"/>
    <property type="evidence" value="ECO:0007669"/>
    <property type="project" value="UniProtKB-KW"/>
</dbReference>
<comment type="function">
    <text evidence="4">Transcription factor that plays a role in the activation of archaeal genes transcribed by RNA polymerase. Facilitates transcription initiation by enhancing TATA-box recognition by TATA-box-binding protein (Tbp), and transcription factor B (Tfb) and RNA polymerase recruitment. Not absolutely required for transcription in vitro, but particularly important in cases where Tbp or Tfb function is not optimal. It dynamically alters the nucleic acid-binding properties of RNA polymerases by stabilizing the initiation complex and destabilizing elongation complexes. Seems to translocate with the RNA polymerase following initiation and acts by binding to the non template strand of the transcription bubble in elongation complexes.</text>
</comment>
<dbReference type="InterPro" id="IPR036390">
    <property type="entry name" value="WH_DNA-bd_sf"/>
</dbReference>